<dbReference type="STRING" id="404433.BTW07_08200"/>
<evidence type="ECO:0000313" key="1">
    <source>
        <dbReference type="EMBL" id="OLO04764.1"/>
    </source>
</evidence>
<gene>
    <name evidence="1" type="ORF">BTW07_08200</name>
</gene>
<comment type="caution">
    <text evidence="1">The sequence shown here is derived from an EMBL/GenBank/DDBJ whole genome shotgun (WGS) entry which is preliminary data.</text>
</comment>
<reference evidence="1 2" key="1">
    <citation type="submission" date="2016-12" db="EMBL/GenBank/DDBJ databases">
        <title>Draft genome sequences of strains Salinicola socius SMB35, Salinicola sp. MH3R3-1 and Chromohalobacter sp. SMB17 from the Verkhnekamsk potash mining region of Russia.</title>
        <authorList>
            <person name="Mavrodi D.V."/>
            <person name="Olsson B.E."/>
            <person name="Korsakova E.S."/>
            <person name="Pyankova A."/>
            <person name="Mavrodi O.V."/>
            <person name="Plotnikova E.G."/>
        </authorList>
    </citation>
    <scope>NUCLEOTIDE SEQUENCE [LARGE SCALE GENOMIC DNA]</scope>
    <source>
        <strain evidence="1 2">SMB35</strain>
    </source>
</reference>
<name>A0A1Q8STM0_9GAMM</name>
<evidence type="ECO:0000313" key="2">
    <source>
        <dbReference type="Proteomes" id="UP000186878"/>
    </source>
</evidence>
<keyword evidence="2" id="KW-1185">Reference proteome</keyword>
<dbReference type="Proteomes" id="UP000186878">
    <property type="component" value="Unassembled WGS sequence"/>
</dbReference>
<accession>A0A1Q8STM0</accession>
<sequence>MAEHAPRASARSAIPPNQIATAVIGAKLIAFRVNRRPDQLAHLLGMTRMAAELGAITPEERQQFLADLDDLMAEEMRHG</sequence>
<protein>
    <submittedName>
        <fullName evidence="1">Uncharacterized protein</fullName>
    </submittedName>
</protein>
<proteinExistence type="predicted"/>
<dbReference type="AlphaFoldDB" id="A0A1Q8STM0"/>
<dbReference type="EMBL" id="MSDO01000009">
    <property type="protein sequence ID" value="OLO04764.1"/>
    <property type="molecule type" value="Genomic_DNA"/>
</dbReference>
<dbReference type="OrthoDB" id="6169538at2"/>
<organism evidence="1 2">
    <name type="scientific">Salinicola socius</name>
    <dbReference type="NCBI Taxonomy" id="404433"/>
    <lineage>
        <taxon>Bacteria</taxon>
        <taxon>Pseudomonadati</taxon>
        <taxon>Pseudomonadota</taxon>
        <taxon>Gammaproteobacteria</taxon>
        <taxon>Oceanospirillales</taxon>
        <taxon>Halomonadaceae</taxon>
        <taxon>Salinicola</taxon>
    </lineage>
</organism>
<dbReference type="RefSeq" id="WP_075569663.1">
    <property type="nucleotide sequence ID" value="NZ_MSDO01000009.1"/>
</dbReference>